<dbReference type="Proteomes" id="UP000265618">
    <property type="component" value="Unassembled WGS sequence"/>
</dbReference>
<evidence type="ECO:0000313" key="2">
    <source>
        <dbReference type="Proteomes" id="UP000265618"/>
    </source>
</evidence>
<comment type="caution">
    <text evidence="1">The sequence shown here is derived from an EMBL/GenBank/DDBJ whole genome shotgun (WGS) entry which is preliminary data.</text>
</comment>
<dbReference type="EMBL" id="BDIP01007928">
    <property type="protein sequence ID" value="GCA64633.1"/>
    <property type="molecule type" value="Genomic_DNA"/>
</dbReference>
<keyword evidence="2" id="KW-1185">Reference proteome</keyword>
<protein>
    <submittedName>
        <fullName evidence="1">Uncharacterized protein</fullName>
    </submittedName>
</protein>
<evidence type="ECO:0000313" key="1">
    <source>
        <dbReference type="EMBL" id="GCA64633.1"/>
    </source>
</evidence>
<name>A0A391P3B8_9EUKA</name>
<organism evidence="1 2">
    <name type="scientific">Kipferlia bialata</name>
    <dbReference type="NCBI Taxonomy" id="797122"/>
    <lineage>
        <taxon>Eukaryota</taxon>
        <taxon>Metamonada</taxon>
        <taxon>Carpediemonas-like organisms</taxon>
        <taxon>Kipferlia</taxon>
    </lineage>
</organism>
<accession>A0A391P3B8</accession>
<reference evidence="1 2" key="1">
    <citation type="journal article" date="2018" name="PLoS ONE">
        <title>The draft genome of Kipferlia bialata reveals reductive genome evolution in fornicate parasites.</title>
        <authorList>
            <person name="Tanifuji G."/>
            <person name="Takabayashi S."/>
            <person name="Kume K."/>
            <person name="Takagi M."/>
            <person name="Nakayama T."/>
            <person name="Kamikawa R."/>
            <person name="Inagaki Y."/>
            <person name="Hashimoto T."/>
        </authorList>
    </citation>
    <scope>NUCLEOTIDE SEQUENCE [LARGE SCALE GENOMIC DNA]</scope>
    <source>
        <strain evidence="1">NY0173</strain>
    </source>
</reference>
<proteinExistence type="predicted"/>
<gene>
    <name evidence="1" type="ORF">KIPB_014867</name>
</gene>
<sequence length="26" mass="2981">MEVKSGDTLLNEIDAKFLDQSLDRRS</sequence>
<feature type="non-terminal residue" evidence="1">
    <location>
        <position position="26"/>
    </location>
</feature>
<dbReference type="AlphaFoldDB" id="A0A391P3B8"/>